<accession>A0ABD2BND6</accession>
<feature type="compositionally biased region" description="Basic and acidic residues" evidence="1">
    <location>
        <begin position="250"/>
        <end position="261"/>
    </location>
</feature>
<proteinExistence type="predicted"/>
<feature type="region of interest" description="Disordered" evidence="1">
    <location>
        <begin position="202"/>
        <end position="284"/>
    </location>
</feature>
<organism evidence="2 3">
    <name type="scientific">Vespula squamosa</name>
    <name type="common">Southern yellow jacket</name>
    <name type="synonym">Wasp</name>
    <dbReference type="NCBI Taxonomy" id="30214"/>
    <lineage>
        <taxon>Eukaryota</taxon>
        <taxon>Metazoa</taxon>
        <taxon>Ecdysozoa</taxon>
        <taxon>Arthropoda</taxon>
        <taxon>Hexapoda</taxon>
        <taxon>Insecta</taxon>
        <taxon>Pterygota</taxon>
        <taxon>Neoptera</taxon>
        <taxon>Endopterygota</taxon>
        <taxon>Hymenoptera</taxon>
        <taxon>Apocrita</taxon>
        <taxon>Aculeata</taxon>
        <taxon>Vespoidea</taxon>
        <taxon>Vespidae</taxon>
        <taxon>Vespinae</taxon>
        <taxon>Vespula</taxon>
    </lineage>
</organism>
<feature type="compositionally biased region" description="Acidic residues" evidence="1">
    <location>
        <begin position="238"/>
        <end position="249"/>
    </location>
</feature>
<keyword evidence="3" id="KW-1185">Reference proteome</keyword>
<comment type="caution">
    <text evidence="2">The sequence shown here is derived from an EMBL/GenBank/DDBJ whole genome shotgun (WGS) entry which is preliminary data.</text>
</comment>
<reference evidence="2 3" key="1">
    <citation type="journal article" date="2024" name="Ann. Entomol. Soc. Am.">
        <title>Genomic analyses of the southern and eastern yellowjacket wasps (Hymenoptera: Vespidae) reveal evolutionary signatures of social life.</title>
        <authorList>
            <person name="Catto M.A."/>
            <person name="Caine P.B."/>
            <person name="Orr S.E."/>
            <person name="Hunt B.G."/>
            <person name="Goodisman M.A.D."/>
        </authorList>
    </citation>
    <scope>NUCLEOTIDE SEQUENCE [LARGE SCALE GENOMIC DNA]</scope>
    <source>
        <strain evidence="2">233</strain>
        <tissue evidence="2">Head and thorax</tissue>
    </source>
</reference>
<feature type="region of interest" description="Disordered" evidence="1">
    <location>
        <begin position="154"/>
        <end position="173"/>
    </location>
</feature>
<feature type="compositionally biased region" description="Basic and acidic residues" evidence="1">
    <location>
        <begin position="154"/>
        <end position="163"/>
    </location>
</feature>
<gene>
    <name evidence="2" type="ORF">V1478_003990</name>
</gene>
<feature type="compositionally biased region" description="Gly residues" evidence="1">
    <location>
        <begin position="212"/>
        <end position="228"/>
    </location>
</feature>
<evidence type="ECO:0000256" key="1">
    <source>
        <dbReference type="SAM" id="MobiDB-lite"/>
    </source>
</evidence>
<dbReference type="EMBL" id="JAUDFV010000074">
    <property type="protein sequence ID" value="KAL2734292.1"/>
    <property type="molecule type" value="Genomic_DNA"/>
</dbReference>
<evidence type="ECO:0000313" key="2">
    <source>
        <dbReference type="EMBL" id="KAL2734292.1"/>
    </source>
</evidence>
<protein>
    <submittedName>
        <fullName evidence="2">Uncharacterized protein</fullName>
    </submittedName>
</protein>
<dbReference type="Proteomes" id="UP001607302">
    <property type="component" value="Unassembled WGS sequence"/>
</dbReference>
<dbReference type="AlphaFoldDB" id="A0ABD2BND6"/>
<name>A0ABD2BND6_VESSQ</name>
<sequence>MGASKDTSTFFDDVITMLPDYLPKSRGRNQRRLPLSRSNGVIPITRNIVKVKRSNLFESEVRVNKDIFRSCNANESILIREYSKECLSAMHKTDRNRTRGGRGNRAVLSNPNGIRIHLNELHPADKSLETAGLICISSEALRYSGPIVWRVGGREREREREIEEQQEGQNRNTVRVDRTRDVLFEQPARKLFHEFYWKRVVPSREEEEEEGGGGGGGGGGEGRGGGRGGKGRRRCREEEEEEEEEEKEDEEKRIRAEEGLRRGRPRLRSNSPAKIVAYNEVKGN</sequence>
<evidence type="ECO:0000313" key="3">
    <source>
        <dbReference type="Proteomes" id="UP001607302"/>
    </source>
</evidence>